<evidence type="ECO:0000256" key="3">
    <source>
        <dbReference type="ARBA" id="ARBA00023125"/>
    </source>
</evidence>
<dbReference type="InterPro" id="IPR000551">
    <property type="entry name" value="MerR-type_HTH_dom"/>
</dbReference>
<keyword evidence="7" id="KW-1185">Reference proteome</keyword>
<evidence type="ECO:0000313" key="7">
    <source>
        <dbReference type="Proteomes" id="UP000295210"/>
    </source>
</evidence>
<dbReference type="SMART" id="SM00422">
    <property type="entry name" value="HTH_MERR"/>
    <property type="match status" value="1"/>
</dbReference>
<keyword evidence="3 6" id="KW-0238">DNA-binding</keyword>
<dbReference type="GO" id="GO:0003700">
    <property type="term" value="F:DNA-binding transcription factor activity"/>
    <property type="evidence" value="ECO:0007669"/>
    <property type="project" value="InterPro"/>
</dbReference>
<organism evidence="6 7">
    <name type="scientific">Acidipila rosea</name>
    <dbReference type="NCBI Taxonomy" id="768535"/>
    <lineage>
        <taxon>Bacteria</taxon>
        <taxon>Pseudomonadati</taxon>
        <taxon>Acidobacteriota</taxon>
        <taxon>Terriglobia</taxon>
        <taxon>Terriglobales</taxon>
        <taxon>Acidobacteriaceae</taxon>
        <taxon>Acidipila</taxon>
    </lineage>
</organism>
<feature type="domain" description="HTH merR-type" evidence="5">
    <location>
        <begin position="4"/>
        <end position="71"/>
    </location>
</feature>
<evidence type="ECO:0000256" key="4">
    <source>
        <dbReference type="ARBA" id="ARBA00023163"/>
    </source>
</evidence>
<dbReference type="AlphaFoldDB" id="A0A4V2PVR2"/>
<dbReference type="Gene3D" id="1.10.1660.10">
    <property type="match status" value="1"/>
</dbReference>
<name>A0A4V2PVR2_9BACT</name>
<evidence type="ECO:0000256" key="2">
    <source>
        <dbReference type="ARBA" id="ARBA00023015"/>
    </source>
</evidence>
<evidence type="ECO:0000259" key="5">
    <source>
        <dbReference type="PROSITE" id="PS50937"/>
    </source>
</evidence>
<dbReference type="GO" id="GO:0003677">
    <property type="term" value="F:DNA binding"/>
    <property type="evidence" value="ECO:0007669"/>
    <property type="project" value="UniProtKB-KW"/>
</dbReference>
<keyword evidence="1" id="KW-0678">Repressor</keyword>
<keyword evidence="4" id="KW-0804">Transcription</keyword>
<sequence length="171" mass="19691">MLDSFSTREVMELTGVSARQLQWWDEQRLVVPARRARQRVYSAADLAEITVIDELRRRRVSLKHVRHVMRFLRHELQARLADMLVADPRSAGSLREKQTEHLLFDGRHVYLKKGPEQVVDLMRNSRQPMLLLSLSDALKPLRADIEGMVAARGRKAPAKANYTQGGKRKQA</sequence>
<dbReference type="Proteomes" id="UP000295210">
    <property type="component" value="Unassembled WGS sequence"/>
</dbReference>
<dbReference type="PANTHER" id="PTHR30204">
    <property type="entry name" value="REDOX-CYCLING DRUG-SENSING TRANSCRIPTIONAL ACTIVATOR SOXR"/>
    <property type="match status" value="1"/>
</dbReference>
<protein>
    <submittedName>
        <fullName evidence="6">DNA-binding transcriptional MerR regulator</fullName>
    </submittedName>
</protein>
<reference evidence="6 7" key="1">
    <citation type="submission" date="2019-03" db="EMBL/GenBank/DDBJ databases">
        <title>Genomic Encyclopedia of Type Strains, Phase IV (KMG-IV): sequencing the most valuable type-strain genomes for metagenomic binning, comparative biology and taxonomic classification.</title>
        <authorList>
            <person name="Goeker M."/>
        </authorList>
    </citation>
    <scope>NUCLEOTIDE SEQUENCE [LARGE SCALE GENOMIC DNA]</scope>
    <source>
        <strain evidence="6 7">DSM 103428</strain>
    </source>
</reference>
<gene>
    <name evidence="6" type="ORF">C7378_0454</name>
</gene>
<dbReference type="InterPro" id="IPR009061">
    <property type="entry name" value="DNA-bd_dom_put_sf"/>
</dbReference>
<accession>A0A4V2PVR2</accession>
<dbReference type="SUPFAM" id="SSF46955">
    <property type="entry name" value="Putative DNA-binding domain"/>
    <property type="match status" value="1"/>
</dbReference>
<dbReference type="PANTHER" id="PTHR30204:SF69">
    <property type="entry name" value="MERR-FAMILY TRANSCRIPTIONAL REGULATOR"/>
    <property type="match status" value="1"/>
</dbReference>
<dbReference type="Pfam" id="PF13411">
    <property type="entry name" value="MerR_1"/>
    <property type="match status" value="1"/>
</dbReference>
<dbReference type="EMBL" id="SMGK01000001">
    <property type="protein sequence ID" value="TCK75471.1"/>
    <property type="molecule type" value="Genomic_DNA"/>
</dbReference>
<dbReference type="InterPro" id="IPR047057">
    <property type="entry name" value="MerR_fam"/>
</dbReference>
<dbReference type="RefSeq" id="WP_165876597.1">
    <property type="nucleotide sequence ID" value="NZ_SMGK01000001.1"/>
</dbReference>
<keyword evidence="2" id="KW-0805">Transcription regulation</keyword>
<evidence type="ECO:0000256" key="1">
    <source>
        <dbReference type="ARBA" id="ARBA00022491"/>
    </source>
</evidence>
<dbReference type="PROSITE" id="PS50937">
    <property type="entry name" value="HTH_MERR_2"/>
    <property type="match status" value="1"/>
</dbReference>
<proteinExistence type="predicted"/>
<evidence type="ECO:0000313" key="6">
    <source>
        <dbReference type="EMBL" id="TCK75471.1"/>
    </source>
</evidence>
<comment type="caution">
    <text evidence="6">The sequence shown here is derived from an EMBL/GenBank/DDBJ whole genome shotgun (WGS) entry which is preliminary data.</text>
</comment>